<evidence type="ECO:0000256" key="1">
    <source>
        <dbReference type="ARBA" id="ARBA00022679"/>
    </source>
</evidence>
<dbReference type="Pfam" id="PF13489">
    <property type="entry name" value="Methyltransf_23"/>
    <property type="match status" value="1"/>
</dbReference>
<reference evidence="2" key="1">
    <citation type="submission" date="2022-07" db="EMBL/GenBank/DDBJ databases">
        <authorList>
            <person name="Otstavnykh N."/>
            <person name="Isaeva M."/>
            <person name="Bystritskaya E."/>
        </authorList>
    </citation>
    <scope>NUCLEOTIDE SEQUENCE</scope>
    <source>
        <strain evidence="2">KCTC 52189</strain>
    </source>
</reference>
<dbReference type="InterPro" id="IPR029063">
    <property type="entry name" value="SAM-dependent_MTases_sf"/>
</dbReference>
<dbReference type="GO" id="GO:0008168">
    <property type="term" value="F:methyltransferase activity"/>
    <property type="evidence" value="ECO:0007669"/>
    <property type="project" value="UniProtKB-KW"/>
</dbReference>
<dbReference type="EMBL" id="JANHAX010000002">
    <property type="protein sequence ID" value="MDQ2089673.1"/>
    <property type="molecule type" value="Genomic_DNA"/>
</dbReference>
<gene>
    <name evidence="2" type="ORF">NO357_07155</name>
</gene>
<evidence type="ECO:0000313" key="3">
    <source>
        <dbReference type="Proteomes" id="UP001226762"/>
    </source>
</evidence>
<reference evidence="2" key="2">
    <citation type="submission" date="2023-02" db="EMBL/GenBank/DDBJ databases">
        <title>'Rhodoalgimonas zhirmunskyi' gen. nov., isolated from a red alga.</title>
        <authorList>
            <person name="Nedashkovskaya O.I."/>
            <person name="Otstavnykh N.Y."/>
            <person name="Bystritskaya E.P."/>
            <person name="Balabanova L.A."/>
            <person name="Isaeva M.P."/>
        </authorList>
    </citation>
    <scope>NUCLEOTIDE SEQUENCE</scope>
    <source>
        <strain evidence="2">KCTC 52189</strain>
    </source>
</reference>
<dbReference type="PANTHER" id="PTHR43861:SF3">
    <property type="entry name" value="PUTATIVE (AFU_ORTHOLOGUE AFUA_2G14390)-RELATED"/>
    <property type="match status" value="1"/>
</dbReference>
<dbReference type="RefSeq" id="WP_306734944.1">
    <property type="nucleotide sequence ID" value="NZ_JANHAX010000002.1"/>
</dbReference>
<protein>
    <submittedName>
        <fullName evidence="2">Class I SAM-dependent methyltransferase</fullName>
    </submittedName>
</protein>
<organism evidence="2 3">
    <name type="scientific">Marimonas arenosa</name>
    <dbReference type="NCBI Taxonomy" id="1795305"/>
    <lineage>
        <taxon>Bacteria</taxon>
        <taxon>Pseudomonadati</taxon>
        <taxon>Pseudomonadota</taxon>
        <taxon>Alphaproteobacteria</taxon>
        <taxon>Rhodobacterales</taxon>
        <taxon>Paracoccaceae</taxon>
        <taxon>Marimonas</taxon>
    </lineage>
</organism>
<dbReference type="Proteomes" id="UP001226762">
    <property type="component" value="Unassembled WGS sequence"/>
</dbReference>
<proteinExistence type="predicted"/>
<keyword evidence="1" id="KW-0808">Transferase</keyword>
<keyword evidence="2" id="KW-0489">Methyltransferase</keyword>
<keyword evidence="3" id="KW-1185">Reference proteome</keyword>
<evidence type="ECO:0000313" key="2">
    <source>
        <dbReference type="EMBL" id="MDQ2089673.1"/>
    </source>
</evidence>
<dbReference type="GO" id="GO:0032259">
    <property type="term" value="P:methylation"/>
    <property type="evidence" value="ECO:0007669"/>
    <property type="project" value="UniProtKB-KW"/>
</dbReference>
<sequence>MRIRSLLRRGKTFVIECFENIYRKFEKRAFSRGSVLKNIPRYSDRLGGLGTITYGEWCYTVGVFQSILFLHKPDVETPLNILDVGCGTGRLFLSSSSFMKDSDTYTGLDVGKASIEICRRHYSDSRVNFVYYEASNASYAPEATRSVVEWPLGKQKFNLITALSVWTHLNEEDWVGYLRQVAGRLELGGRAVISFFVLDDLYRETLSKRGPEVSRYYPQPKSRWIFEKKAYGSSEWFCPIWADPPEAAIAVTEDAFKREMQNAGLKIVKFYPGNWKEVPGLFFQDIAVLEKA</sequence>
<dbReference type="Gene3D" id="3.40.50.150">
    <property type="entry name" value="Vaccinia Virus protein VP39"/>
    <property type="match status" value="1"/>
</dbReference>
<dbReference type="CDD" id="cd02440">
    <property type="entry name" value="AdoMet_MTases"/>
    <property type="match status" value="1"/>
</dbReference>
<accession>A0AAE4B350</accession>
<dbReference type="PANTHER" id="PTHR43861">
    <property type="entry name" value="TRANS-ACONITATE 2-METHYLTRANSFERASE-RELATED"/>
    <property type="match status" value="1"/>
</dbReference>
<comment type="caution">
    <text evidence="2">The sequence shown here is derived from an EMBL/GenBank/DDBJ whole genome shotgun (WGS) entry which is preliminary data.</text>
</comment>
<dbReference type="SUPFAM" id="SSF53335">
    <property type="entry name" value="S-adenosyl-L-methionine-dependent methyltransferases"/>
    <property type="match status" value="1"/>
</dbReference>
<dbReference type="AlphaFoldDB" id="A0AAE4B350"/>
<name>A0AAE4B350_9RHOB</name>